<dbReference type="PROSITE" id="PS51457">
    <property type="entry name" value="BEN"/>
    <property type="match status" value="1"/>
</dbReference>
<evidence type="ECO:0000313" key="3">
    <source>
        <dbReference type="EMBL" id="KAK1906419.1"/>
    </source>
</evidence>
<name>A0AAD9CVN5_DISEL</name>
<feature type="compositionally biased region" description="Low complexity" evidence="1">
    <location>
        <begin position="14"/>
        <end position="29"/>
    </location>
</feature>
<dbReference type="AlphaFoldDB" id="A0AAD9CVN5"/>
<dbReference type="Proteomes" id="UP001228049">
    <property type="component" value="Unassembled WGS sequence"/>
</dbReference>
<keyword evidence="4" id="KW-1185">Reference proteome</keyword>
<dbReference type="GO" id="GO:0003677">
    <property type="term" value="F:DNA binding"/>
    <property type="evidence" value="ECO:0007669"/>
    <property type="project" value="InterPro"/>
</dbReference>
<comment type="caution">
    <text evidence="3">The sequence shown here is derived from an EMBL/GenBank/DDBJ whole genome shotgun (WGS) entry which is preliminary data.</text>
</comment>
<protein>
    <submittedName>
        <fullName evidence="3">Protein insensitive</fullName>
    </submittedName>
</protein>
<dbReference type="Gene3D" id="1.10.10.2590">
    <property type="entry name" value="BEN domain"/>
    <property type="match status" value="1"/>
</dbReference>
<sequence>MPRLVATMKTDNISGSSSGCSSSSGHGDSQQTGRKTGSNDMMFLGNSSVQVSTRLFQRLGNRRMSLFTKELATLIFGKETLAKSTLTGKGKTAETLDPEKVNAIIDTVRETFPGTEVSAIRALLRRKCNNESYNTNVTPH</sequence>
<dbReference type="SMART" id="SM01025">
    <property type="entry name" value="BEN"/>
    <property type="match status" value="1"/>
</dbReference>
<dbReference type="Pfam" id="PF10523">
    <property type="entry name" value="BEN"/>
    <property type="match status" value="1"/>
</dbReference>
<feature type="compositionally biased region" description="Polar residues" evidence="1">
    <location>
        <begin position="30"/>
        <end position="40"/>
    </location>
</feature>
<gene>
    <name evidence="3" type="ORF">KUDE01_008817</name>
</gene>
<organism evidence="3 4">
    <name type="scientific">Dissostichus eleginoides</name>
    <name type="common">Patagonian toothfish</name>
    <name type="synonym">Dissostichus amissus</name>
    <dbReference type="NCBI Taxonomy" id="100907"/>
    <lineage>
        <taxon>Eukaryota</taxon>
        <taxon>Metazoa</taxon>
        <taxon>Chordata</taxon>
        <taxon>Craniata</taxon>
        <taxon>Vertebrata</taxon>
        <taxon>Euteleostomi</taxon>
        <taxon>Actinopterygii</taxon>
        <taxon>Neopterygii</taxon>
        <taxon>Teleostei</taxon>
        <taxon>Neoteleostei</taxon>
        <taxon>Acanthomorphata</taxon>
        <taxon>Eupercaria</taxon>
        <taxon>Perciformes</taxon>
        <taxon>Notothenioidei</taxon>
        <taxon>Nototheniidae</taxon>
        <taxon>Dissostichus</taxon>
    </lineage>
</organism>
<dbReference type="InterPro" id="IPR018379">
    <property type="entry name" value="BEN_domain"/>
</dbReference>
<accession>A0AAD9CVN5</accession>
<evidence type="ECO:0000313" key="4">
    <source>
        <dbReference type="Proteomes" id="UP001228049"/>
    </source>
</evidence>
<evidence type="ECO:0000259" key="2">
    <source>
        <dbReference type="PROSITE" id="PS51457"/>
    </source>
</evidence>
<dbReference type="EMBL" id="JASDAP010000001">
    <property type="protein sequence ID" value="KAK1906419.1"/>
    <property type="molecule type" value="Genomic_DNA"/>
</dbReference>
<reference evidence="3" key="1">
    <citation type="submission" date="2023-04" db="EMBL/GenBank/DDBJ databases">
        <title>Chromosome-level genome of Chaenocephalus aceratus.</title>
        <authorList>
            <person name="Park H."/>
        </authorList>
    </citation>
    <scope>NUCLEOTIDE SEQUENCE</scope>
    <source>
        <strain evidence="3">DE</strain>
        <tissue evidence="3">Muscle</tissue>
    </source>
</reference>
<feature type="domain" description="BEN" evidence="2">
    <location>
        <begin position="46"/>
        <end position="135"/>
    </location>
</feature>
<evidence type="ECO:0000256" key="1">
    <source>
        <dbReference type="SAM" id="MobiDB-lite"/>
    </source>
</evidence>
<feature type="region of interest" description="Disordered" evidence="1">
    <location>
        <begin position="1"/>
        <end position="40"/>
    </location>
</feature>
<proteinExistence type="predicted"/>